<dbReference type="Proteomes" id="UP000011014">
    <property type="component" value="Unassembled WGS sequence"/>
</dbReference>
<evidence type="ECO:0000313" key="1">
    <source>
        <dbReference type="EMBL" id="CBY22371.1"/>
    </source>
</evidence>
<organism evidence="1">
    <name type="scientific">Oikopleura dioica</name>
    <name type="common">Tunicate</name>
    <dbReference type="NCBI Taxonomy" id="34765"/>
    <lineage>
        <taxon>Eukaryota</taxon>
        <taxon>Metazoa</taxon>
        <taxon>Chordata</taxon>
        <taxon>Tunicata</taxon>
        <taxon>Appendicularia</taxon>
        <taxon>Copelata</taxon>
        <taxon>Oikopleuridae</taxon>
        <taxon>Oikopleura</taxon>
    </lineage>
</organism>
<dbReference type="OrthoDB" id="10345549at2759"/>
<name>E4WYC7_OIKDI</name>
<protein>
    <submittedName>
        <fullName evidence="1">Uncharacterized protein</fullName>
    </submittedName>
</protein>
<sequence>MFVQKTMRQTFGISKQMMSSCKSAIQRDHKREAQKFQALLNESEKKENKFPYFRNVTKVKITPPKTGQFF</sequence>
<evidence type="ECO:0000313" key="2">
    <source>
        <dbReference type="EMBL" id="CBY33877.1"/>
    </source>
</evidence>
<gene>
    <name evidence="1" type="ORF">GSOID_T00011930001</name>
    <name evidence="2" type="ORF">GSOID_T00021846001</name>
</gene>
<dbReference type="AlphaFoldDB" id="E4WYC7"/>
<reference evidence="1" key="1">
    <citation type="journal article" date="2010" name="Science">
        <title>Plasticity of animal genome architecture unmasked by rapid evolution of a pelagic tunicate.</title>
        <authorList>
            <person name="Denoeud F."/>
            <person name="Henriet S."/>
            <person name="Mungpakdee S."/>
            <person name="Aury J.M."/>
            <person name="Da Silva C."/>
            <person name="Brinkmann H."/>
            <person name="Mikhaleva J."/>
            <person name="Olsen L.C."/>
            <person name="Jubin C."/>
            <person name="Canestro C."/>
            <person name="Bouquet J.M."/>
            <person name="Danks G."/>
            <person name="Poulain J."/>
            <person name="Campsteijn C."/>
            <person name="Adamski M."/>
            <person name="Cross I."/>
            <person name="Yadetie F."/>
            <person name="Muffato M."/>
            <person name="Louis A."/>
            <person name="Butcher S."/>
            <person name="Tsagkogeorga G."/>
            <person name="Konrad A."/>
            <person name="Singh S."/>
            <person name="Jensen M.F."/>
            <person name="Cong E.H."/>
            <person name="Eikeseth-Otteraa H."/>
            <person name="Noel B."/>
            <person name="Anthouard V."/>
            <person name="Porcel B.M."/>
            <person name="Kachouri-Lafond R."/>
            <person name="Nishino A."/>
            <person name="Ugolini M."/>
            <person name="Chourrout P."/>
            <person name="Nishida H."/>
            <person name="Aasland R."/>
            <person name="Huzurbazar S."/>
            <person name="Westhof E."/>
            <person name="Delsuc F."/>
            <person name="Lehrach H."/>
            <person name="Reinhardt R."/>
            <person name="Weissenbach J."/>
            <person name="Roy S.W."/>
            <person name="Artiguenave F."/>
            <person name="Postlethwait J.H."/>
            <person name="Manak J.R."/>
            <person name="Thompson E.M."/>
            <person name="Jaillon O."/>
            <person name="Du Pasquier L."/>
            <person name="Boudinot P."/>
            <person name="Liberles D.A."/>
            <person name="Volff J.N."/>
            <person name="Philippe H."/>
            <person name="Lenhard B."/>
            <person name="Roest Crollius H."/>
            <person name="Wincker P."/>
            <person name="Chourrout D."/>
        </authorList>
    </citation>
    <scope>NUCLEOTIDE SEQUENCE [LARGE SCALE GENOMIC DNA]</scope>
</reference>
<keyword evidence="3" id="KW-1185">Reference proteome</keyword>
<dbReference type="EMBL" id="FN653018">
    <property type="protein sequence ID" value="CBY22371.1"/>
    <property type="molecule type" value="Genomic_DNA"/>
</dbReference>
<dbReference type="Proteomes" id="UP000001307">
    <property type="component" value="Unassembled WGS sequence"/>
</dbReference>
<evidence type="ECO:0000313" key="3">
    <source>
        <dbReference type="Proteomes" id="UP000001307"/>
    </source>
</evidence>
<dbReference type="InParanoid" id="E4WYC7"/>
<dbReference type="EMBL" id="FN654456">
    <property type="protein sequence ID" value="CBY33877.1"/>
    <property type="molecule type" value="Genomic_DNA"/>
</dbReference>
<accession>E4WYC7</accession>
<proteinExistence type="predicted"/>